<comment type="caution">
    <text evidence="2">The sequence shown here is derived from an EMBL/GenBank/DDBJ whole genome shotgun (WGS) entry which is preliminary data.</text>
</comment>
<evidence type="ECO:0000313" key="3">
    <source>
        <dbReference type="Proteomes" id="UP000283374"/>
    </source>
</evidence>
<gene>
    <name evidence="2" type="ORF">D1825_02415</name>
</gene>
<feature type="non-terminal residue" evidence="2">
    <location>
        <position position="68"/>
    </location>
</feature>
<feature type="region of interest" description="Disordered" evidence="1">
    <location>
        <begin position="1"/>
        <end position="68"/>
    </location>
</feature>
<dbReference type="RefSeq" id="WP_138067379.1">
    <property type="nucleotide sequence ID" value="NZ_QWKP01000105.1"/>
</dbReference>
<evidence type="ECO:0000256" key="1">
    <source>
        <dbReference type="SAM" id="MobiDB-lite"/>
    </source>
</evidence>
<protein>
    <submittedName>
        <fullName evidence="2">Uncharacterized protein</fullName>
    </submittedName>
</protein>
<evidence type="ECO:0000313" key="2">
    <source>
        <dbReference type="EMBL" id="RHA44223.1"/>
    </source>
</evidence>
<dbReference type="Proteomes" id="UP000283374">
    <property type="component" value="Unassembled WGS sequence"/>
</dbReference>
<reference evidence="2 3" key="1">
    <citation type="submission" date="2018-08" db="EMBL/GenBank/DDBJ databases">
        <title>Cellulomonas rhizosphaerae sp. nov., a novel actinomycete isolated from soil.</title>
        <authorList>
            <person name="Tian Y."/>
        </authorList>
    </citation>
    <scope>NUCLEOTIDE SEQUENCE [LARGE SCALE GENOMIC DNA]</scope>
    <source>
        <strain evidence="2 3">NEAU-TCZ24</strain>
    </source>
</reference>
<organism evidence="2 3">
    <name type="scientific">Cellulomonas rhizosphaerae</name>
    <dbReference type="NCBI Taxonomy" id="2293719"/>
    <lineage>
        <taxon>Bacteria</taxon>
        <taxon>Bacillati</taxon>
        <taxon>Actinomycetota</taxon>
        <taxon>Actinomycetes</taxon>
        <taxon>Micrococcales</taxon>
        <taxon>Cellulomonadaceae</taxon>
        <taxon>Cellulomonas</taxon>
    </lineage>
</organism>
<accession>A0A413RQK1</accession>
<name>A0A413RQK1_9CELL</name>
<proteinExistence type="predicted"/>
<dbReference type="EMBL" id="QWKP01000105">
    <property type="protein sequence ID" value="RHA44223.1"/>
    <property type="molecule type" value="Genomic_DNA"/>
</dbReference>
<dbReference type="AlphaFoldDB" id="A0A413RQK1"/>
<sequence>MSDDPTRTLSSVSEPGGVPVRTSVLHPPLASDLDSQETAADDTSGSDKLKGAASSASDAAGSLLGEAR</sequence>
<feature type="compositionally biased region" description="Low complexity" evidence="1">
    <location>
        <begin position="51"/>
        <end position="68"/>
    </location>
</feature>
<keyword evidence="3" id="KW-1185">Reference proteome</keyword>